<protein>
    <submittedName>
        <fullName evidence="1">Uncharacterized protein</fullName>
    </submittedName>
</protein>
<gene>
    <name evidence="1" type="ORF">EBB54_12735</name>
</gene>
<proteinExistence type="predicted"/>
<keyword evidence="2" id="KW-1185">Reference proteome</keyword>
<dbReference type="Proteomes" id="UP000274920">
    <property type="component" value="Unassembled WGS sequence"/>
</dbReference>
<accession>A0A426DH84</accession>
<organism evidence="1 2">
    <name type="scientific">Schaedlerella arabinosiphila</name>
    <dbReference type="NCBI Taxonomy" id="2044587"/>
    <lineage>
        <taxon>Bacteria</taxon>
        <taxon>Bacillati</taxon>
        <taxon>Bacillota</taxon>
        <taxon>Clostridia</taxon>
        <taxon>Lachnospirales</taxon>
        <taxon>Lachnospiraceae</taxon>
        <taxon>Schaedlerella</taxon>
    </lineage>
</organism>
<sequence length="69" mass="8253">MRHRYDCIKAAMDILRDSNTGYLQMVDQIEKLYEKANEATDGFTWRSYAPEVDELDRLIENILQEVWLQ</sequence>
<evidence type="ECO:0000313" key="2">
    <source>
        <dbReference type="Proteomes" id="UP000274920"/>
    </source>
</evidence>
<dbReference type="AlphaFoldDB" id="A0A426DH84"/>
<reference evidence="1" key="1">
    <citation type="submission" date="2018-10" db="EMBL/GenBank/DDBJ databases">
        <title>Schaedlerella arabinophila gen. nov. sp. nov., isolated from the mouse intestinal tract and comparative analysis with the genome of the closely related altered Schaedler flora strain ASF502.</title>
        <authorList>
            <person name="Miyake S."/>
            <person name="Soh M."/>
            <person name="Seedorf H."/>
        </authorList>
    </citation>
    <scope>NUCLEOTIDE SEQUENCE [LARGE SCALE GENOMIC DNA]</scope>
    <source>
        <strain evidence="1">DSM 106076</strain>
    </source>
</reference>
<comment type="caution">
    <text evidence="1">The sequence shown here is derived from an EMBL/GenBank/DDBJ whole genome shotgun (WGS) entry which is preliminary data.</text>
</comment>
<dbReference type="EMBL" id="RHJS01000002">
    <property type="protein sequence ID" value="RRK32135.1"/>
    <property type="molecule type" value="Genomic_DNA"/>
</dbReference>
<evidence type="ECO:0000313" key="1">
    <source>
        <dbReference type="EMBL" id="RRK32135.1"/>
    </source>
</evidence>
<name>A0A426DH84_9FIRM</name>